<evidence type="ECO:0000313" key="2">
    <source>
        <dbReference type="Proteomes" id="UP001153332"/>
    </source>
</evidence>
<gene>
    <name evidence="1" type="ORF">O1611_g9078</name>
</gene>
<keyword evidence="2" id="KW-1185">Reference proteome</keyword>
<evidence type="ECO:0000313" key="1">
    <source>
        <dbReference type="EMBL" id="KAJ8124562.1"/>
    </source>
</evidence>
<organism evidence="1 2">
    <name type="scientific">Lasiodiplodia mahajangana</name>
    <dbReference type="NCBI Taxonomy" id="1108764"/>
    <lineage>
        <taxon>Eukaryota</taxon>
        <taxon>Fungi</taxon>
        <taxon>Dikarya</taxon>
        <taxon>Ascomycota</taxon>
        <taxon>Pezizomycotina</taxon>
        <taxon>Dothideomycetes</taxon>
        <taxon>Dothideomycetes incertae sedis</taxon>
        <taxon>Botryosphaeriales</taxon>
        <taxon>Botryosphaeriaceae</taxon>
        <taxon>Lasiodiplodia</taxon>
    </lineage>
</organism>
<proteinExistence type="predicted"/>
<dbReference type="EMBL" id="JAPUUL010002929">
    <property type="protein sequence ID" value="KAJ8124562.1"/>
    <property type="molecule type" value="Genomic_DNA"/>
</dbReference>
<sequence length="716" mass="79253">MLDQAVTGSTDDAYPVYTGFWTDWSRGKVLGSTLTLTRGDANLFIAFVAFFLTVVTAQLWSIACFASHSFFSTQDPRDMLHHQRQAILRNNGAPASTAVTLIRLAWAWRRSSSVVRRVIPLLACTVLLAVGFATAAGFSSRIAVGNTVLLKPRNCGVNNGAERDVETGTNIYFPWQAQQHTIALNYAQQCYSTSVTVADCLDTALVRRELATSVDTNASCPFDKTVCSRNSSNLRLDSGFIDSHFDLGVNASPDQRLQFRTVLHCAPLTTRGYRSSYNRPDNLTLSRYHYGVTAVGNFTYEYPIPGQAVDRNRVGNDGVADGLYLNQQYHIFSQSGSLWIDVQFLNGSEPTSSSVRAYLSTEAASPLGCVSQFQYCFPELPAGQNCTVLSGTYDSAQQVLQLGLSNATIHRAFWIHNSFSAAAPALEQIRKTLDTTSLTSRFKLTSGTQGFLPSNQWQLDVKNWNSVILTLYQQSMISTVLGNTPNYTDSDRKKYIQYASRKEEKAICSNQKINSSFHISFSVFGIAVIAFVGFLVIITSLTIEPIAHFIQRRLKQSAYRRLEWVSTGTLQLQRQLYEAHGVTSWRHCDELIPILEEQGALLPVLDISDQAHPSTKRRSQLMGDPKQASGEGLSEMELPEDSDTLDDQDHAGLQMASTEQNHGQVGHHIILTGTETVSVDERTPSLETSTPTDDPQDYRGPASVHDALERRTNTFP</sequence>
<name>A0ACC2JB02_9PEZI</name>
<reference evidence="1" key="1">
    <citation type="submission" date="2022-12" db="EMBL/GenBank/DDBJ databases">
        <title>Genome Sequence of Lasiodiplodia mahajangana.</title>
        <authorList>
            <person name="Buettner E."/>
        </authorList>
    </citation>
    <scope>NUCLEOTIDE SEQUENCE</scope>
    <source>
        <strain evidence="1">VT137</strain>
    </source>
</reference>
<protein>
    <submittedName>
        <fullName evidence="1">Uncharacterized protein</fullName>
    </submittedName>
</protein>
<accession>A0ACC2JB02</accession>
<dbReference type="Proteomes" id="UP001153332">
    <property type="component" value="Unassembled WGS sequence"/>
</dbReference>
<comment type="caution">
    <text evidence="1">The sequence shown here is derived from an EMBL/GenBank/DDBJ whole genome shotgun (WGS) entry which is preliminary data.</text>
</comment>